<dbReference type="InterPro" id="IPR012337">
    <property type="entry name" value="RNaseH-like_sf"/>
</dbReference>
<accession>A0A1M7LYU8</accession>
<dbReference type="Proteomes" id="UP000184260">
    <property type="component" value="Unassembled WGS sequence"/>
</dbReference>
<dbReference type="NCBIfam" id="NF033591">
    <property type="entry name" value="transpos_IS4_2"/>
    <property type="match status" value="1"/>
</dbReference>
<gene>
    <name evidence="2" type="ORF">SAMN05443669_10991</name>
</gene>
<feature type="domain" description="Transposase IS4-like" evidence="1">
    <location>
        <begin position="135"/>
        <end position="307"/>
    </location>
</feature>
<name>A0A1M7LYU8_9FLAO</name>
<dbReference type="InterPro" id="IPR002559">
    <property type="entry name" value="Transposase_11"/>
</dbReference>
<dbReference type="Pfam" id="PF01609">
    <property type="entry name" value="DDE_Tnp_1"/>
    <property type="match status" value="1"/>
</dbReference>
<evidence type="ECO:0000313" key="2">
    <source>
        <dbReference type="EMBL" id="SHM83456.1"/>
    </source>
</evidence>
<evidence type="ECO:0000313" key="3">
    <source>
        <dbReference type="Proteomes" id="UP000184260"/>
    </source>
</evidence>
<dbReference type="RefSeq" id="WP_073355801.1">
    <property type="nucleotide sequence ID" value="NZ_FRBU01000099.1"/>
</dbReference>
<dbReference type="EMBL" id="FRBU01000099">
    <property type="protein sequence ID" value="SHM83456.1"/>
    <property type="molecule type" value="Genomic_DNA"/>
</dbReference>
<sequence length="365" mass="42975">MKNTSLGSKDSTLISVLQSHFKGEISLPRVKLICLFITALCKIKTINYDRLASGFDTKAAKSSSYRRIQRFMKEFEFSMKLVSTLIFNLLPLQSGLVLVLDRTNWKFGSQNINILMLGISYKNVAFPLMFKMLDKRGNSDTQERIELINKYIEWFGSETIDCLLADREFIGNEWLGFLNQNNIRYYIRIRNNFKIYSYQKQKEIKAFWLFNHLKVGEFYHYPKIVELHGQRCYLSGSKTIDREGKMEFLILVSFNKPEQAMEYYRQRWQIETLFRGLKSSGFNIEDTHVTDLQRLERLFLLTMIAFVWCYKIGDYIDQNSKPIKIKTHGRKAISVFKYGLDFLSKFLLTGFNNLNYSLFSFLSCT</sequence>
<protein>
    <submittedName>
        <fullName evidence="2">Transposase DDE domain-containing protein</fullName>
    </submittedName>
</protein>
<evidence type="ECO:0000259" key="1">
    <source>
        <dbReference type="Pfam" id="PF01609"/>
    </source>
</evidence>
<keyword evidence="3" id="KW-1185">Reference proteome</keyword>
<dbReference type="SUPFAM" id="SSF53098">
    <property type="entry name" value="Ribonuclease H-like"/>
    <property type="match status" value="1"/>
</dbReference>
<organism evidence="2 3">
    <name type="scientific">Flavobacterium xanthum</name>
    <dbReference type="NCBI Taxonomy" id="69322"/>
    <lineage>
        <taxon>Bacteria</taxon>
        <taxon>Pseudomonadati</taxon>
        <taxon>Bacteroidota</taxon>
        <taxon>Flavobacteriia</taxon>
        <taxon>Flavobacteriales</taxon>
        <taxon>Flavobacteriaceae</taxon>
        <taxon>Flavobacterium</taxon>
    </lineage>
</organism>
<dbReference type="AlphaFoldDB" id="A0A1M7LYU8"/>
<dbReference type="GO" id="GO:0006313">
    <property type="term" value="P:DNA transposition"/>
    <property type="evidence" value="ECO:0007669"/>
    <property type="project" value="InterPro"/>
</dbReference>
<reference evidence="3" key="1">
    <citation type="submission" date="2016-11" db="EMBL/GenBank/DDBJ databases">
        <authorList>
            <person name="Varghese N."/>
            <person name="Submissions S."/>
        </authorList>
    </citation>
    <scope>NUCLEOTIDE SEQUENCE [LARGE SCALE GENOMIC DNA]</scope>
    <source>
        <strain evidence="3">DSM 3661</strain>
    </source>
</reference>
<dbReference type="Gene3D" id="3.90.350.10">
    <property type="entry name" value="Transposase Inhibitor Protein From Tn5, Chain A, domain 1"/>
    <property type="match status" value="1"/>
</dbReference>
<dbReference type="InterPro" id="IPR047658">
    <property type="entry name" value="IS4-like_transpos"/>
</dbReference>
<dbReference type="GO" id="GO:0003677">
    <property type="term" value="F:DNA binding"/>
    <property type="evidence" value="ECO:0007669"/>
    <property type="project" value="InterPro"/>
</dbReference>
<dbReference type="STRING" id="69322.SAMN05443669_10991"/>
<dbReference type="GO" id="GO:0004803">
    <property type="term" value="F:transposase activity"/>
    <property type="evidence" value="ECO:0007669"/>
    <property type="project" value="InterPro"/>
</dbReference>
<proteinExistence type="predicted"/>